<protein>
    <submittedName>
        <fullName evidence="1">Uncharacterized protein</fullName>
    </submittedName>
</protein>
<name>A0A2V1ZPG4_PSYIM</name>
<dbReference type="AlphaFoldDB" id="A0A2V1ZPG4"/>
<dbReference type="EMBL" id="QGGM01000021">
    <property type="protein sequence ID" value="PWK05436.1"/>
    <property type="molecule type" value="Genomic_DNA"/>
</dbReference>
<evidence type="ECO:0000313" key="2">
    <source>
        <dbReference type="Proteomes" id="UP000245655"/>
    </source>
</evidence>
<gene>
    <name evidence="1" type="ORF">C8D84_12115</name>
</gene>
<sequence length="30" mass="3394">MGENDLSRSYVTYSQGILESLQGDRPQIVH</sequence>
<dbReference type="Proteomes" id="UP000245655">
    <property type="component" value="Unassembled WGS sequence"/>
</dbReference>
<evidence type="ECO:0000313" key="1">
    <source>
        <dbReference type="EMBL" id="PWK05436.1"/>
    </source>
</evidence>
<proteinExistence type="predicted"/>
<reference evidence="1 2" key="1">
    <citation type="submission" date="2018-05" db="EMBL/GenBank/DDBJ databases">
        <title>Genomic Encyclopedia of Type Strains, Phase IV (KMG-IV): sequencing the most valuable type-strain genomes for metagenomic binning, comparative biology and taxonomic classification.</title>
        <authorList>
            <person name="Goeker M."/>
        </authorList>
    </citation>
    <scope>NUCLEOTIDE SEQUENCE [LARGE SCALE GENOMIC DNA]</scope>
    <source>
        <strain evidence="1 2">DSM 7229</strain>
    </source>
</reference>
<comment type="caution">
    <text evidence="1">The sequence shown here is derived from an EMBL/GenBank/DDBJ whole genome shotgun (WGS) entry which is preliminary data.</text>
</comment>
<organism evidence="1 2">
    <name type="scientific">Psychrobacter immobilis</name>
    <dbReference type="NCBI Taxonomy" id="498"/>
    <lineage>
        <taxon>Bacteria</taxon>
        <taxon>Pseudomonadati</taxon>
        <taxon>Pseudomonadota</taxon>
        <taxon>Gammaproteobacteria</taxon>
        <taxon>Moraxellales</taxon>
        <taxon>Moraxellaceae</taxon>
        <taxon>Psychrobacter</taxon>
    </lineage>
</organism>
<accession>A0A2V1ZPG4</accession>
<keyword evidence="2" id="KW-1185">Reference proteome</keyword>